<organism evidence="3 4">
    <name type="scientific">Chromatium okenii</name>
    <dbReference type="NCBI Taxonomy" id="61644"/>
    <lineage>
        <taxon>Bacteria</taxon>
        <taxon>Pseudomonadati</taxon>
        <taxon>Pseudomonadota</taxon>
        <taxon>Gammaproteobacteria</taxon>
        <taxon>Chromatiales</taxon>
        <taxon>Chromatiaceae</taxon>
        <taxon>Chromatium</taxon>
    </lineage>
</organism>
<evidence type="ECO:0000313" key="3">
    <source>
        <dbReference type="EMBL" id="PQJ94958.1"/>
    </source>
</evidence>
<dbReference type="Pfam" id="PF14238">
    <property type="entry name" value="DUF4340"/>
    <property type="match status" value="1"/>
</dbReference>
<dbReference type="RefSeq" id="WP_105074923.1">
    <property type="nucleotide sequence ID" value="NZ_PPGH01000038.1"/>
</dbReference>
<dbReference type="AlphaFoldDB" id="A0A2S7XNE1"/>
<feature type="domain" description="DUF4340" evidence="2">
    <location>
        <begin position="87"/>
        <end position="258"/>
    </location>
</feature>
<keyword evidence="1" id="KW-1133">Transmembrane helix</keyword>
<evidence type="ECO:0000259" key="2">
    <source>
        <dbReference type="Pfam" id="PF14238"/>
    </source>
</evidence>
<keyword evidence="4" id="KW-1185">Reference proteome</keyword>
<dbReference type="OrthoDB" id="5431982at2"/>
<dbReference type="Proteomes" id="UP000239936">
    <property type="component" value="Unassembled WGS sequence"/>
</dbReference>
<name>A0A2S7XNE1_9GAMM</name>
<gene>
    <name evidence="3" type="ORF">CXB77_17740</name>
</gene>
<dbReference type="InterPro" id="IPR025641">
    <property type="entry name" value="DUF4340"/>
</dbReference>
<reference evidence="3 4" key="1">
    <citation type="submission" date="2018-01" db="EMBL/GenBank/DDBJ databases">
        <title>The complete genome sequence of Chromatium okenii LaCa, a purple sulfur bacterium with a turbulent life.</title>
        <authorList>
            <person name="Luedin S.M."/>
            <person name="Liechti N."/>
            <person name="Storelli N."/>
            <person name="Danza F."/>
            <person name="Wittwer M."/>
            <person name="Pothier J.F."/>
            <person name="Tonolla M.A."/>
        </authorList>
    </citation>
    <scope>NUCLEOTIDE SEQUENCE [LARGE SCALE GENOMIC DNA]</scope>
    <source>
        <strain evidence="3 4">LaCa</strain>
    </source>
</reference>
<protein>
    <recommendedName>
        <fullName evidence="2">DUF4340 domain-containing protein</fullName>
    </recommendedName>
</protein>
<keyword evidence="1" id="KW-0472">Membrane</keyword>
<comment type="caution">
    <text evidence="3">The sequence shown here is derived from an EMBL/GenBank/DDBJ whole genome shotgun (WGS) entry which is preliminary data.</text>
</comment>
<dbReference type="EMBL" id="PPGH01000038">
    <property type="protein sequence ID" value="PQJ94958.1"/>
    <property type="molecule type" value="Genomic_DNA"/>
</dbReference>
<evidence type="ECO:0000256" key="1">
    <source>
        <dbReference type="SAM" id="Phobius"/>
    </source>
</evidence>
<accession>A0A2S7XNE1</accession>
<sequence>MKPLNTTADELNWSADLRSPLVLALMLLLAVQLTLALGLRLTAPEVTAFAPTTPLLSFNPAAVTRIRIDNAGGAAAVTLQRGAAGSWVIVEWGDFPAAPAKVKQLLATLAELKRPLPVASTAAALARFKLTAQGYERRVTLEDDAGAVATLLIGDAPGFRRLLARPATDAAVYELTLALSDVSNRREDWFDSTLLQVPLAQLVRIESTDWTLVKDGAGWRFDGNAATVNQEQAKSLVTHLANLTYRKVLTADDFADETQSSRQFTLTLADGRKRVYRLSQLKDSADYVLRDGEHPWRFQLSTYDVGDLLALEVKNNADF</sequence>
<evidence type="ECO:0000313" key="4">
    <source>
        <dbReference type="Proteomes" id="UP000239936"/>
    </source>
</evidence>
<proteinExistence type="predicted"/>
<feature type="transmembrane region" description="Helical" evidence="1">
    <location>
        <begin position="20"/>
        <end position="39"/>
    </location>
</feature>
<keyword evidence="1" id="KW-0812">Transmembrane</keyword>